<dbReference type="GO" id="GO:0003723">
    <property type="term" value="F:RNA binding"/>
    <property type="evidence" value="ECO:0007669"/>
    <property type="project" value="UniProtKB-UniRule"/>
</dbReference>
<evidence type="ECO:0000313" key="13">
    <source>
        <dbReference type="Proteomes" id="UP001056381"/>
    </source>
</evidence>
<keyword evidence="3 7" id="KW-0547">Nucleotide-binding</keyword>
<reference evidence="12" key="1">
    <citation type="submission" date="2022-05" db="EMBL/GenBank/DDBJ databases">
        <title>Single-amplified genomics reveal most streamlined microbe among free-living bacteria.</title>
        <authorList>
            <person name="Roda-Garcia J."/>
            <person name="Haro-Moreno J.M."/>
            <person name="Rodriguez-Valera F."/>
            <person name="Almagro-Moreno S."/>
            <person name="Lopez-Perez M."/>
        </authorList>
    </citation>
    <scope>NUCLEOTIDE SEQUENCE</scope>
    <source>
        <strain evidence="12">TMED112-D2-2</strain>
    </source>
</reference>
<dbReference type="GO" id="GO:0005524">
    <property type="term" value="F:ATP binding"/>
    <property type="evidence" value="ECO:0007669"/>
    <property type="project" value="UniProtKB-UniRule"/>
</dbReference>
<proteinExistence type="inferred from homology"/>
<dbReference type="InterPro" id="IPR052191">
    <property type="entry name" value="tRNA_ntf/polyA_polymerase_I"/>
</dbReference>
<evidence type="ECO:0000259" key="11">
    <source>
        <dbReference type="Pfam" id="PF12627"/>
    </source>
</evidence>
<keyword evidence="12" id="KW-0548">Nucleotidyltransferase</keyword>
<comment type="function">
    <text evidence="7">Adds poly(A) tail to the 3' end of many RNAs, which usually targets these RNAs for decay. Plays a significant role in the global control of gene expression, through influencing the rate of transcript degradation, and in the general RNA quality control.</text>
</comment>
<evidence type="ECO:0000259" key="10">
    <source>
        <dbReference type="Pfam" id="PF12626"/>
    </source>
</evidence>
<feature type="domain" description="tRNA nucleotidyltransferase/poly(A) polymerase RNA and SrmB- binding" evidence="11">
    <location>
        <begin position="191"/>
        <end position="251"/>
    </location>
</feature>
<keyword evidence="6 7" id="KW-0804">Transcription</keyword>
<dbReference type="Gene3D" id="3.30.460.10">
    <property type="entry name" value="Beta Polymerase, domain 2"/>
    <property type="match status" value="1"/>
</dbReference>
<dbReference type="GO" id="GO:0043633">
    <property type="term" value="P:polyadenylation-dependent RNA catabolic process"/>
    <property type="evidence" value="ECO:0007669"/>
    <property type="project" value="InterPro"/>
</dbReference>
<dbReference type="GO" id="GO:0006397">
    <property type="term" value="P:mRNA processing"/>
    <property type="evidence" value="ECO:0007669"/>
    <property type="project" value="UniProtKB-KW"/>
</dbReference>
<organism evidence="12 13">
    <name type="scientific">SAR86 cluster bacterium</name>
    <dbReference type="NCBI Taxonomy" id="2030880"/>
    <lineage>
        <taxon>Bacteria</taxon>
        <taxon>Pseudomonadati</taxon>
        <taxon>Pseudomonadota</taxon>
        <taxon>Gammaproteobacteria</taxon>
        <taxon>SAR86 cluster</taxon>
    </lineage>
</organism>
<evidence type="ECO:0000256" key="6">
    <source>
        <dbReference type="ARBA" id="ARBA00023163"/>
    </source>
</evidence>
<dbReference type="InterPro" id="IPR043519">
    <property type="entry name" value="NT_sf"/>
</dbReference>
<dbReference type="SUPFAM" id="SSF81891">
    <property type="entry name" value="Poly A polymerase C-terminal region-like"/>
    <property type="match status" value="1"/>
</dbReference>
<keyword evidence="1 7" id="KW-0507">mRNA processing</keyword>
<evidence type="ECO:0000256" key="3">
    <source>
        <dbReference type="ARBA" id="ARBA00022741"/>
    </source>
</evidence>
<evidence type="ECO:0000313" key="12">
    <source>
        <dbReference type="EMBL" id="URQ63053.1"/>
    </source>
</evidence>
<feature type="active site" evidence="7">
    <location>
        <position position="133"/>
    </location>
</feature>
<dbReference type="InterPro" id="IPR025866">
    <property type="entry name" value="PolyA_pol_arg_C_dom"/>
</dbReference>
<gene>
    <name evidence="7 12" type="primary">pcnB</name>
    <name evidence="12" type="ORF">M9B40_04850</name>
</gene>
<keyword evidence="4 7" id="KW-0067">ATP-binding</keyword>
<dbReference type="InterPro" id="IPR002646">
    <property type="entry name" value="PolA_pol_head_dom"/>
</dbReference>
<comment type="similarity">
    <text evidence="7 8">Belongs to the tRNA nucleotidyltransferase/poly(A) polymerase family.</text>
</comment>
<keyword evidence="2 7" id="KW-0808">Transferase</keyword>
<dbReference type="Pfam" id="PF12627">
    <property type="entry name" value="PolyA_pol_RNAbd"/>
    <property type="match status" value="1"/>
</dbReference>
<feature type="active site" evidence="7">
    <location>
        <position position="54"/>
    </location>
</feature>
<keyword evidence="13" id="KW-1185">Reference proteome</keyword>
<accession>A0A9Q8TY19</accession>
<dbReference type="InterPro" id="IPR010206">
    <property type="entry name" value="PolA_pol_I"/>
</dbReference>
<dbReference type="InterPro" id="IPR032828">
    <property type="entry name" value="PolyA_RNA-bd"/>
</dbReference>
<dbReference type="NCBIfam" id="TIGR01942">
    <property type="entry name" value="pcnB"/>
    <property type="match status" value="1"/>
</dbReference>
<dbReference type="HAMAP" id="MF_00957">
    <property type="entry name" value="PolyA_pol"/>
    <property type="match status" value="1"/>
</dbReference>
<dbReference type="SUPFAM" id="SSF81301">
    <property type="entry name" value="Nucleotidyltransferase"/>
    <property type="match status" value="1"/>
</dbReference>
<name>A0A9Q8TY19_9GAMM</name>
<feature type="active site" evidence="7">
    <location>
        <position position="56"/>
    </location>
</feature>
<keyword evidence="5 7" id="KW-0694">RNA-binding</keyword>
<evidence type="ECO:0000256" key="7">
    <source>
        <dbReference type="HAMAP-Rule" id="MF_00957"/>
    </source>
</evidence>
<evidence type="ECO:0000256" key="8">
    <source>
        <dbReference type="RuleBase" id="RU003953"/>
    </source>
</evidence>
<dbReference type="AlphaFoldDB" id="A0A9Q8TY19"/>
<dbReference type="Pfam" id="PF01743">
    <property type="entry name" value="PolyA_pol"/>
    <property type="match status" value="1"/>
</dbReference>
<dbReference type="EC" id="2.7.7.19" evidence="7"/>
<dbReference type="PANTHER" id="PTHR43051">
    <property type="entry name" value="POLYNUCLEOTIDE ADENYLYLTRANSFERASE FAMILY PROTEIN"/>
    <property type="match status" value="1"/>
</dbReference>
<feature type="domain" description="Poly A polymerase head" evidence="9">
    <location>
        <begin position="36"/>
        <end position="163"/>
    </location>
</feature>
<evidence type="ECO:0000256" key="5">
    <source>
        <dbReference type="ARBA" id="ARBA00022884"/>
    </source>
</evidence>
<protein>
    <recommendedName>
        <fullName evidence="7">Poly(A) polymerase I</fullName>
        <shortName evidence="7">PAP I</shortName>
        <ecNumber evidence="7">2.7.7.19</ecNumber>
    </recommendedName>
</protein>
<dbReference type="PANTHER" id="PTHR43051:SF1">
    <property type="entry name" value="POLYNUCLEOTIDE ADENYLYLTRANSFERASE FAMILY PROTEIN"/>
    <property type="match status" value="1"/>
</dbReference>
<dbReference type="Proteomes" id="UP001056381">
    <property type="component" value="Chromosome"/>
</dbReference>
<dbReference type="Pfam" id="PF12626">
    <property type="entry name" value="PolyA_pol_arg_C"/>
    <property type="match status" value="1"/>
</dbReference>
<feature type="domain" description="Polymerase A arginine-rich C-terminal" evidence="10">
    <location>
        <begin position="306"/>
        <end position="402"/>
    </location>
</feature>
<evidence type="ECO:0000256" key="1">
    <source>
        <dbReference type="ARBA" id="ARBA00022664"/>
    </source>
</evidence>
<dbReference type="CDD" id="cd05398">
    <property type="entry name" value="NT_ClassII-CCAase"/>
    <property type="match status" value="1"/>
</dbReference>
<dbReference type="EMBL" id="CP097966">
    <property type="protein sequence ID" value="URQ63053.1"/>
    <property type="molecule type" value="Genomic_DNA"/>
</dbReference>
<evidence type="ECO:0000256" key="4">
    <source>
        <dbReference type="ARBA" id="ARBA00022840"/>
    </source>
</evidence>
<dbReference type="Gene3D" id="1.10.3090.10">
    <property type="entry name" value="cca-adding enzyme, domain 2"/>
    <property type="match status" value="1"/>
</dbReference>
<comment type="catalytic activity">
    <reaction evidence="7">
        <text>RNA(n) + ATP = RNA(n)-3'-adenine ribonucleotide + diphosphate</text>
        <dbReference type="Rhea" id="RHEA:11332"/>
        <dbReference type="Rhea" id="RHEA-COMP:14527"/>
        <dbReference type="Rhea" id="RHEA-COMP:17347"/>
        <dbReference type="ChEBI" id="CHEBI:30616"/>
        <dbReference type="ChEBI" id="CHEBI:33019"/>
        <dbReference type="ChEBI" id="CHEBI:140395"/>
        <dbReference type="ChEBI" id="CHEBI:173115"/>
        <dbReference type="EC" id="2.7.7.19"/>
    </reaction>
</comment>
<dbReference type="GO" id="GO:1990817">
    <property type="term" value="F:poly(A) RNA polymerase activity"/>
    <property type="evidence" value="ECO:0007669"/>
    <property type="project" value="UniProtKB-UniRule"/>
</dbReference>
<evidence type="ECO:0000256" key="2">
    <source>
        <dbReference type="ARBA" id="ARBA00022679"/>
    </source>
</evidence>
<evidence type="ECO:0000259" key="9">
    <source>
        <dbReference type="Pfam" id="PF01743"/>
    </source>
</evidence>
<sequence>MKPEVVNHKNFNLNTNLISKNCLSIISKLHRKGFQAYIVGGGVRDLIQKLDPKDFDIVTNCEPGQIRKIFKNSRIIGRRFKLVHITFPDEIVETTTFRSDSKDNEGSIEVNEKGRILRDNSWGTQEEDVKRRDFKINSLYYDPFKGEIIDYFGGIKDLGNKNVTFIGDPEKRILEDPVRILRAIRFAAKLNFSIEKSAKKIILEQKHHLYEISPARIYEEVLKLFLSGHAEMSYKILNEYKVFEILFPHVSDVNNEFEDFFLTAFKETDRRYKVGKKLNPGFIFALLLWPKIFKKSNISKNINFRNFYQSISEVTRKQQVITSVPKRFTSFIKDVWMHQPRFQRTGRKTLRFSNNLRFRAAFDFFLLRHSIEPNLKNDIEWWTEFRTANYDKKIKLLNSRGRKFAKN</sequence>